<dbReference type="GO" id="GO:0004497">
    <property type="term" value="F:monooxygenase activity"/>
    <property type="evidence" value="ECO:0007669"/>
    <property type="project" value="UniProtKB-KW"/>
</dbReference>
<reference evidence="2 3" key="1">
    <citation type="journal article" date="2003" name="Int. J. Syst. Evol. Microbiol.">
        <title>Virgibacillus carmonensis sp. nov., Virgibacillus necropolis sp. nov. and Virgibacillus picturae sp. nov., three novel species isolated from deteriorated mural paintings, transfer of the species of the genus salibacillus to Virgibacillus, as Virgibacillus marismortui comb. nov. and Virgibacillus salexigens comb. nov., and emended description of the genus Virgibacillus.</title>
        <authorList>
            <person name="Heyrman J."/>
            <person name="Logan N.A."/>
            <person name="Busse H.J."/>
            <person name="Balcaen A."/>
            <person name="Lebbe L."/>
            <person name="Rodriguez-Diaz M."/>
            <person name="Swings J."/>
            <person name="De Vos P."/>
        </authorList>
    </citation>
    <scope>NUCLEOTIDE SEQUENCE [LARGE SCALE GENOMIC DNA]</scope>
    <source>
        <strain evidence="2 3">LMG 19488</strain>
    </source>
</reference>
<dbReference type="PANTHER" id="PTHR34474:SF2">
    <property type="entry name" value="SIGNAL TRANSDUCTION PROTEIN TRAP"/>
    <property type="match status" value="1"/>
</dbReference>
<name>A0A221MG15_9BACI</name>
<dbReference type="Pfam" id="PF03992">
    <property type="entry name" value="ABM"/>
    <property type="match status" value="1"/>
</dbReference>
<dbReference type="SUPFAM" id="SSF54909">
    <property type="entry name" value="Dimeric alpha+beta barrel"/>
    <property type="match status" value="1"/>
</dbReference>
<keyword evidence="3" id="KW-1185">Reference proteome</keyword>
<dbReference type="AlphaFoldDB" id="A0A221MG15"/>
<dbReference type="PROSITE" id="PS51725">
    <property type="entry name" value="ABM"/>
    <property type="match status" value="1"/>
</dbReference>
<dbReference type="Gene3D" id="3.30.70.100">
    <property type="match status" value="1"/>
</dbReference>
<dbReference type="Proteomes" id="UP000204391">
    <property type="component" value="Chromosome"/>
</dbReference>
<dbReference type="InterPro" id="IPR011008">
    <property type="entry name" value="Dimeric_a/b-barrel"/>
</dbReference>
<evidence type="ECO:0000259" key="1">
    <source>
        <dbReference type="PROSITE" id="PS51725"/>
    </source>
</evidence>
<dbReference type="KEGG" id="vne:CFK40_16880"/>
<sequence>MEAYMTNGTLEFIKKLIDKHPGIDFYLMNSGGNALAYYENNNENVFESGRAYDVLLNNGTIQEKGFVVMNNITVTEDGRTVFEDRFKQRSSTIDSSPGFQAFRLLRPQSGNKYVVLTQWASVEDFNNWKNSDAFKKQHQNGGETKPPAYFADKPYITSYNMVEPE</sequence>
<dbReference type="InterPro" id="IPR050404">
    <property type="entry name" value="Heme-degrading_MO"/>
</dbReference>
<keyword evidence="2" id="KW-0503">Monooxygenase</keyword>
<feature type="domain" description="ABM" evidence="1">
    <location>
        <begin position="66"/>
        <end position="156"/>
    </location>
</feature>
<gene>
    <name evidence="2" type="ORF">CFK40_16880</name>
</gene>
<organism evidence="2 3">
    <name type="scientific">Virgibacillus necropolis</name>
    <dbReference type="NCBI Taxonomy" id="163877"/>
    <lineage>
        <taxon>Bacteria</taxon>
        <taxon>Bacillati</taxon>
        <taxon>Bacillota</taxon>
        <taxon>Bacilli</taxon>
        <taxon>Bacillales</taxon>
        <taxon>Bacillaceae</taxon>
        <taxon>Virgibacillus</taxon>
    </lineage>
</organism>
<dbReference type="PANTHER" id="PTHR34474">
    <property type="entry name" value="SIGNAL TRANSDUCTION PROTEIN TRAP"/>
    <property type="match status" value="1"/>
</dbReference>
<protein>
    <submittedName>
        <fullName evidence="2">Antibiotic biosynthesis monooxygenase</fullName>
    </submittedName>
</protein>
<evidence type="ECO:0000313" key="2">
    <source>
        <dbReference type="EMBL" id="ASN06571.1"/>
    </source>
</evidence>
<keyword evidence="2" id="KW-0560">Oxidoreductase</keyword>
<accession>A0A221MG15</accession>
<dbReference type="RefSeq" id="WP_089533567.1">
    <property type="nucleotide sequence ID" value="NZ_CP022437.1"/>
</dbReference>
<dbReference type="OrthoDB" id="2352283at2"/>
<dbReference type="EMBL" id="CP022437">
    <property type="protein sequence ID" value="ASN06571.1"/>
    <property type="molecule type" value="Genomic_DNA"/>
</dbReference>
<evidence type="ECO:0000313" key="3">
    <source>
        <dbReference type="Proteomes" id="UP000204391"/>
    </source>
</evidence>
<dbReference type="InterPro" id="IPR007138">
    <property type="entry name" value="ABM_dom"/>
</dbReference>
<proteinExistence type="predicted"/>